<sequence>MMLREVKPRNPRTARILKAREPQLLEHPKRILLLHGPKCPFPLRTILKTFHSLTHPHSILFHKKNENIHPFENTESLEFLAAKNDCGLVVWGSSNKKRPNCITMVRIFDSKVLEMCELLLLGTQEQMEKEIADRGNGCHTKLNIGLGMKPMMLFSGSLWDDPASPVFGMLKHMFLDIFKIEETARIDVEGLQYLLLVALDEPREGTTPTLHLRWYRILTKKSGQKLPRVELDEIGTKFDFRVGRVREPDQTSMKEAMKQGKKPQDLEKTKKNISMDSIGDKIGRVHLGRQDLGGLQTRKMKGLKRMNGVEDEGDDVDMMELDETAKGDVNKRPRMG</sequence>
<gene>
    <name evidence="1" type="primary">RPF2</name>
    <name evidence="1" type="ORF">LOY88_004009</name>
</gene>
<reference evidence="1" key="1">
    <citation type="journal article" date="2022" name="bioRxiv">
        <title>Population genetic analysis of Ophidiomyces ophidiicola, the causative agent of snake fungal disease, indicates recent introductions to the USA.</title>
        <authorList>
            <person name="Ladner J.T."/>
            <person name="Palmer J.M."/>
            <person name="Ettinger C.L."/>
            <person name="Stajich J.E."/>
            <person name="Farrell T.M."/>
            <person name="Glorioso B.M."/>
            <person name="Lawson B."/>
            <person name="Price S.J."/>
            <person name="Stengle A.G."/>
            <person name="Grear D.A."/>
            <person name="Lorch J.M."/>
        </authorList>
    </citation>
    <scope>NUCLEOTIDE SEQUENCE</scope>
    <source>
        <strain evidence="1">NWHC 24266-5</strain>
    </source>
</reference>
<name>A0ACB8UUS1_9EURO</name>
<accession>A0ACB8UUS1</accession>
<protein>
    <submittedName>
        <fullName evidence="1">rRNA-binding ribosome biosynthesis protein rpf2</fullName>
    </submittedName>
</protein>
<evidence type="ECO:0000313" key="1">
    <source>
        <dbReference type="EMBL" id="KAI2385628.1"/>
    </source>
</evidence>
<organism evidence="1">
    <name type="scientific">Ophidiomyces ophidiicola</name>
    <dbReference type="NCBI Taxonomy" id="1387563"/>
    <lineage>
        <taxon>Eukaryota</taxon>
        <taxon>Fungi</taxon>
        <taxon>Dikarya</taxon>
        <taxon>Ascomycota</taxon>
        <taxon>Pezizomycotina</taxon>
        <taxon>Eurotiomycetes</taxon>
        <taxon>Eurotiomycetidae</taxon>
        <taxon>Onygenales</taxon>
        <taxon>Onygenaceae</taxon>
        <taxon>Ophidiomyces</taxon>
    </lineage>
</organism>
<proteinExistence type="predicted"/>
<comment type="caution">
    <text evidence="1">The sequence shown here is derived from an EMBL/GenBank/DDBJ whole genome shotgun (WGS) entry which is preliminary data.</text>
</comment>
<dbReference type="EMBL" id="JALBCA010000056">
    <property type="protein sequence ID" value="KAI2385628.1"/>
    <property type="molecule type" value="Genomic_DNA"/>
</dbReference>